<dbReference type="EMBL" id="CP015217">
    <property type="protein sequence ID" value="AOP34386.1"/>
    <property type="molecule type" value="Genomic_DNA"/>
</dbReference>
<dbReference type="AlphaFoldDB" id="A0A1D7UXS7"/>
<name>A0A1D7UXS7_9LEPT</name>
<accession>A0A1D7UXS7</accession>
<proteinExistence type="predicted"/>
<gene>
    <name evidence="1" type="ORF">A0128_11315</name>
</gene>
<sequence length="794" mass="82460">MYKTIEQLLPKFGWFVLTVLLVLTQNCIPKPNGSSLLDTSVLANFISVSQTPIDLKVKVSGLTGGTLILQDDANETLSITANGDTKFPSQKAKYSAYTVSIVNQPNASPGPAITCSITNPNGILEPFFAYVEVICAGKTFPVAVNVFGISSSVVGNLQVRNGGVDLLTITSDGTYNFAAGVPDQSAYSVQILGSPQDHVCQFETPATASGVIASSGVTINVNCLSVINALPADQTVLLTTDSITLTFSKNVTGCALNNVNTPAGNLKFVQPASNFTYPTSNTLRINSGGAWTPGFGQYVRLVGCIDPGTGKAYNNGTPLVFTYTIANEVKYVVPTGLGGGLCNTVSNACSSIRYAVSQCAAIPCFVLVSEGTYSISDNATQRIDLKDGVNLMGGFNTTFTQRNPTTHISIIQDTSPFGNCGAAEGGTCAPIFAGPPFTTLTSNLLISMFTIKTNPNNPWSTGIFLNGLNTGIYQVIVAGNVIQGSNTGTAYAAGTIRSGIAAYGITPTLNIAFNYIVGGSGNGASAGIYISNSVGAVYANWVNGGSHVGAGANDFSSAIFAKNLTTTQTLVISNNIVNSYQLIGASGVTGANTSGIRTLNVNATNVHILHNSIYAGVGTVDSLGINSLGVGAEHKIANNQIFANTSATNSICMNFSPAPGATLEAKGNNLFNCTTLAKTPLFNFDLGCLGNPGPLKNNLLCLTSLATGANLQNFNFDPLFLPPANALTYFQLGSTSKCTSVFGGIDPSYPAYISLYQNDFSGIARTTNVSPPFPVPTGSYGYSIGAREFDGACQ</sequence>
<evidence type="ECO:0000313" key="1">
    <source>
        <dbReference type="EMBL" id="AOP34386.1"/>
    </source>
</evidence>
<evidence type="ECO:0000313" key="2">
    <source>
        <dbReference type="Proteomes" id="UP000094197"/>
    </source>
</evidence>
<dbReference type="RefSeq" id="WP_069607613.1">
    <property type="nucleotide sequence ID" value="NZ_CP015217.1"/>
</dbReference>
<protein>
    <submittedName>
        <fullName evidence="1">Uncharacterized protein</fullName>
    </submittedName>
</protein>
<organism evidence="1 2">
    <name type="scientific">Leptospira tipperaryensis</name>
    <dbReference type="NCBI Taxonomy" id="2564040"/>
    <lineage>
        <taxon>Bacteria</taxon>
        <taxon>Pseudomonadati</taxon>
        <taxon>Spirochaetota</taxon>
        <taxon>Spirochaetia</taxon>
        <taxon>Leptospirales</taxon>
        <taxon>Leptospiraceae</taxon>
        <taxon>Leptospira</taxon>
    </lineage>
</organism>
<dbReference type="KEGG" id="laj:A0128_11315"/>
<dbReference type="Proteomes" id="UP000094197">
    <property type="component" value="Chromosome 1"/>
</dbReference>
<keyword evidence="2" id="KW-1185">Reference proteome</keyword>
<dbReference type="OrthoDB" id="310763at2"/>
<reference evidence="1 2" key="1">
    <citation type="submission" date="2016-04" db="EMBL/GenBank/DDBJ databases">
        <title>Complete genome seqeunce of Leptospira alstonii serovar Room22.</title>
        <authorList>
            <person name="Nally J.E."/>
            <person name="Bayles D.O."/>
            <person name="Hurley D."/>
            <person name="Fanning S."/>
            <person name="McMahon B.J."/>
            <person name="Arent Z."/>
        </authorList>
    </citation>
    <scope>NUCLEOTIDE SEQUENCE [LARGE SCALE GENOMIC DNA]</scope>
    <source>
        <strain evidence="1 2">GWTS #1</strain>
    </source>
</reference>